<dbReference type="EMBL" id="LNQE01000431">
    <property type="protein sequence ID" value="KUG26613.1"/>
    <property type="molecule type" value="Genomic_DNA"/>
</dbReference>
<feature type="domain" description="AMMECR1" evidence="1">
    <location>
        <begin position="6"/>
        <end position="187"/>
    </location>
</feature>
<dbReference type="PANTHER" id="PTHR13016">
    <property type="entry name" value="AMMECR1 HOMOLOG"/>
    <property type="match status" value="1"/>
</dbReference>
<accession>A0A0W8G0H9</accession>
<dbReference type="InterPro" id="IPR036071">
    <property type="entry name" value="AMMECR1_dom_sf"/>
</dbReference>
<proteinExistence type="predicted"/>
<sequence>MEFSLEEKKILIRLARLSIEEKLFDIEKVIEFDVVKYPNLKSKCGVFVTLTMSGELRGCIGYITSDDPLYQTIHEAAEHAAFEDPRFYPLTEDEYENIEVEISVLSEAFPMKSYDEIELGKHGLILEEKGRRGLLLPQVPIEHGMNKEQYLDAICRKTGAPQDLWRKKLLNISLFTALVFSEKDLEE</sequence>
<dbReference type="Gene3D" id="3.30.700.20">
    <property type="entry name" value="Hypothetical protein ph0010, domain 1"/>
    <property type="match status" value="1"/>
</dbReference>
<evidence type="ECO:0000259" key="1">
    <source>
        <dbReference type="PROSITE" id="PS51112"/>
    </source>
</evidence>
<dbReference type="PANTHER" id="PTHR13016:SF0">
    <property type="entry name" value="AMME SYNDROME CANDIDATE GENE 1 PROTEIN"/>
    <property type="match status" value="1"/>
</dbReference>
<name>A0A0W8G0H9_9ZZZZ</name>
<dbReference type="InterPro" id="IPR027623">
    <property type="entry name" value="AmmeMemoSam_A"/>
</dbReference>
<gene>
    <name evidence="2" type="ORF">ASZ90_003548</name>
</gene>
<dbReference type="NCBIfam" id="TIGR04335">
    <property type="entry name" value="AmmeMemoSam_A"/>
    <property type="match status" value="1"/>
</dbReference>
<organism evidence="2">
    <name type="scientific">hydrocarbon metagenome</name>
    <dbReference type="NCBI Taxonomy" id="938273"/>
    <lineage>
        <taxon>unclassified sequences</taxon>
        <taxon>metagenomes</taxon>
        <taxon>ecological metagenomes</taxon>
    </lineage>
</organism>
<comment type="caution">
    <text evidence="2">The sequence shown here is derived from an EMBL/GenBank/DDBJ whole genome shotgun (WGS) entry which is preliminary data.</text>
</comment>
<dbReference type="InterPro" id="IPR002733">
    <property type="entry name" value="AMMECR1_domain"/>
</dbReference>
<dbReference type="NCBIfam" id="TIGR00296">
    <property type="entry name" value="TIGR00296 family protein"/>
    <property type="match status" value="1"/>
</dbReference>
<dbReference type="PROSITE" id="PS51112">
    <property type="entry name" value="AMMECR1"/>
    <property type="match status" value="1"/>
</dbReference>
<dbReference type="SUPFAM" id="SSF143447">
    <property type="entry name" value="AMMECR1-like"/>
    <property type="match status" value="1"/>
</dbReference>
<dbReference type="AlphaFoldDB" id="A0A0W8G0H9"/>
<dbReference type="Gene3D" id="3.30.1490.150">
    <property type="entry name" value="Hypothetical protein ph0010, domain 2"/>
    <property type="match status" value="1"/>
</dbReference>
<dbReference type="InterPro" id="IPR023473">
    <property type="entry name" value="AMMECR1"/>
</dbReference>
<dbReference type="Pfam" id="PF01871">
    <property type="entry name" value="AMMECR1"/>
    <property type="match status" value="1"/>
</dbReference>
<dbReference type="InterPro" id="IPR027485">
    <property type="entry name" value="AMMECR1_N"/>
</dbReference>
<evidence type="ECO:0000313" key="2">
    <source>
        <dbReference type="EMBL" id="KUG26613.1"/>
    </source>
</evidence>
<reference evidence="2" key="1">
    <citation type="journal article" date="2015" name="Proc. Natl. Acad. Sci. U.S.A.">
        <title>Networks of energetic and metabolic interactions define dynamics in microbial communities.</title>
        <authorList>
            <person name="Embree M."/>
            <person name="Liu J.K."/>
            <person name="Al-Bassam M.M."/>
            <person name="Zengler K."/>
        </authorList>
    </citation>
    <scope>NUCLEOTIDE SEQUENCE</scope>
</reference>
<protein>
    <submittedName>
        <fullName evidence="2">Putative acr</fullName>
    </submittedName>
</protein>